<sequence>MAHSSTQVVERLENGLKSANLEAGALEAVFAKFKTSDGNNVEFANAVDACAHGSILDFEKSVKALQDEVCKGLRPEEDPTVEKISDLITQCDMKFEVMQLAIEKARRSFVENYVNIGKDTDYTATVYVPQIEALAKCQTFVASLQHLNEIQELAMVITGDAGPEKQLKLQDLLKDAYNEMCNGPDEAARNKMVTKIGFMNAFIVLLPNGHPKKSASCNLAKLLHTLHNSVACVRPSITTLLIACEVRLFFAAMKAISNEDLLALDHLPPNLSSIEKRLEIRAANLVEKWKLFASNQRTKLYTYFNLPPIPVILQ</sequence>
<keyword evidence="2" id="KW-1185">Reference proteome</keyword>
<reference evidence="1 2" key="1">
    <citation type="journal article" date="2015" name="Genome Biol. Evol.">
        <title>Comparative Genomics of a Bacterivorous Green Alga Reveals Evolutionary Causalities and Consequences of Phago-Mixotrophic Mode of Nutrition.</title>
        <authorList>
            <person name="Burns J.A."/>
            <person name="Paasch A."/>
            <person name="Narechania A."/>
            <person name="Kim E."/>
        </authorList>
    </citation>
    <scope>NUCLEOTIDE SEQUENCE [LARGE SCALE GENOMIC DNA]</scope>
    <source>
        <strain evidence="1 2">PLY_AMNH</strain>
    </source>
</reference>
<protein>
    <submittedName>
        <fullName evidence="1">Uncharacterized protein</fullName>
    </submittedName>
</protein>
<accession>A0AAE0F8U6</accession>
<dbReference type="EMBL" id="LGRX02022860">
    <property type="protein sequence ID" value="KAK3255204.1"/>
    <property type="molecule type" value="Genomic_DNA"/>
</dbReference>
<dbReference type="Proteomes" id="UP001190700">
    <property type="component" value="Unassembled WGS sequence"/>
</dbReference>
<comment type="caution">
    <text evidence="1">The sequence shown here is derived from an EMBL/GenBank/DDBJ whole genome shotgun (WGS) entry which is preliminary data.</text>
</comment>
<dbReference type="AlphaFoldDB" id="A0AAE0F8U6"/>
<evidence type="ECO:0000313" key="2">
    <source>
        <dbReference type="Proteomes" id="UP001190700"/>
    </source>
</evidence>
<gene>
    <name evidence="1" type="ORF">CYMTET_35677</name>
</gene>
<organism evidence="1 2">
    <name type="scientific">Cymbomonas tetramitiformis</name>
    <dbReference type="NCBI Taxonomy" id="36881"/>
    <lineage>
        <taxon>Eukaryota</taxon>
        <taxon>Viridiplantae</taxon>
        <taxon>Chlorophyta</taxon>
        <taxon>Pyramimonadophyceae</taxon>
        <taxon>Pyramimonadales</taxon>
        <taxon>Pyramimonadaceae</taxon>
        <taxon>Cymbomonas</taxon>
    </lineage>
</organism>
<evidence type="ECO:0000313" key="1">
    <source>
        <dbReference type="EMBL" id="KAK3255204.1"/>
    </source>
</evidence>
<name>A0AAE0F8U6_9CHLO</name>
<proteinExistence type="predicted"/>